<dbReference type="InterPro" id="IPR029767">
    <property type="entry name" value="WecB-like"/>
</dbReference>
<dbReference type="EMBL" id="JAUZQE010000049">
    <property type="protein sequence ID" value="MDR4127025.1"/>
    <property type="molecule type" value="Genomic_DNA"/>
</dbReference>
<comment type="caution">
    <text evidence="3">The sequence shown here is derived from an EMBL/GenBank/DDBJ whole genome shotgun (WGS) entry which is preliminary data.</text>
</comment>
<dbReference type="RefSeq" id="WP_347287600.1">
    <property type="nucleotide sequence ID" value="NZ_JAUZQE010000049.1"/>
</dbReference>
<gene>
    <name evidence="3" type="primary">wecB</name>
    <name evidence="3" type="ORF">Q8947_13670</name>
</gene>
<name>A0ABU1D9B5_9BURK</name>
<evidence type="ECO:0000259" key="2">
    <source>
        <dbReference type="Pfam" id="PF02350"/>
    </source>
</evidence>
<dbReference type="EC" id="5.1.3.14" evidence="3"/>
<evidence type="ECO:0000313" key="3">
    <source>
        <dbReference type="EMBL" id="MDR4127025.1"/>
    </source>
</evidence>
<evidence type="ECO:0000313" key="4">
    <source>
        <dbReference type="Proteomes" id="UP001232156"/>
    </source>
</evidence>
<organism evidence="3 4">
    <name type="scientific">Yanghanlia caeni</name>
    <dbReference type="NCBI Taxonomy" id="3064283"/>
    <lineage>
        <taxon>Bacteria</taxon>
        <taxon>Pseudomonadati</taxon>
        <taxon>Pseudomonadota</taxon>
        <taxon>Betaproteobacteria</taxon>
        <taxon>Burkholderiales</taxon>
        <taxon>Alcaligenaceae</taxon>
        <taxon>Yanghanlia</taxon>
    </lineage>
</organism>
<protein>
    <submittedName>
        <fullName evidence="3">UDP-N-acetylglucosamine 2-epimerase (Non-hydrolyzing)</fullName>
        <ecNumber evidence="3">5.1.3.14</ecNumber>
    </submittedName>
</protein>
<dbReference type="PANTHER" id="PTHR43174">
    <property type="entry name" value="UDP-N-ACETYLGLUCOSAMINE 2-EPIMERASE"/>
    <property type="match status" value="1"/>
</dbReference>
<evidence type="ECO:0000256" key="1">
    <source>
        <dbReference type="RuleBase" id="RU003513"/>
    </source>
</evidence>
<dbReference type="NCBIfam" id="TIGR00236">
    <property type="entry name" value="wecB"/>
    <property type="match status" value="1"/>
</dbReference>
<dbReference type="SUPFAM" id="SSF53756">
    <property type="entry name" value="UDP-Glycosyltransferase/glycogen phosphorylase"/>
    <property type="match status" value="1"/>
</dbReference>
<keyword evidence="4" id="KW-1185">Reference proteome</keyword>
<feature type="domain" description="UDP-N-acetylglucosamine 2-epimerase" evidence="2">
    <location>
        <begin position="24"/>
        <end position="351"/>
    </location>
</feature>
<reference evidence="3 4" key="1">
    <citation type="submission" date="2023-08" db="EMBL/GenBank/DDBJ databases">
        <title>Alcaligenaceae gen. nov., a novel taxon isolated from the sludge of Yixing Pesticide Factory.</title>
        <authorList>
            <person name="Ruan L."/>
        </authorList>
    </citation>
    <scope>NUCLEOTIDE SEQUENCE [LARGE SCALE GENOMIC DNA]</scope>
    <source>
        <strain evidence="3 4">LG-2</strain>
    </source>
</reference>
<dbReference type="InterPro" id="IPR003331">
    <property type="entry name" value="UDP_GlcNAc_Epimerase_2_dom"/>
</dbReference>
<dbReference type="Pfam" id="PF02350">
    <property type="entry name" value="Epimerase_2"/>
    <property type="match status" value="1"/>
</dbReference>
<comment type="similarity">
    <text evidence="1">Belongs to the UDP-N-acetylglucosamine 2-epimerase family.</text>
</comment>
<dbReference type="GO" id="GO:0008761">
    <property type="term" value="F:UDP-N-acetylglucosamine 2-epimerase activity"/>
    <property type="evidence" value="ECO:0007669"/>
    <property type="project" value="UniProtKB-EC"/>
</dbReference>
<dbReference type="Gene3D" id="3.40.50.2000">
    <property type="entry name" value="Glycogen Phosphorylase B"/>
    <property type="match status" value="2"/>
</dbReference>
<dbReference type="PANTHER" id="PTHR43174:SF1">
    <property type="entry name" value="UDP-N-ACETYLGLUCOSAMINE 2-EPIMERASE"/>
    <property type="match status" value="1"/>
</dbReference>
<proteinExistence type="inferred from homology"/>
<sequence length="354" mass="38926">MKTVMTILGARPQFIKAAAVSRALAGVSGLTERIVHTGQHYDENMSDVFFDEMDIPRPTHHLGVGGSSHGAMTGEQLRRIEAILMEERPDWVLVYGDTNSTLAGALAAAKLHIPVAHVEAGLRSFNRRMPEEINRILTDHLSALLFAPSPGAQRQLEREGIAGHHVHVCGDVMADVALHYRKLARRPAWFDTLDVDTSEFMLCTLHRAENTDCPERLHSIFLGLSASGRPIVLPLHPRTRKSMAQQRVRPAPNVRVVDPVGYLEMVWLEMNCLAVVTDSGGVQKEAYFHGKPCVTLREETEWTELVEAGANTLVGADPARIARSLIHPPAMRASAGLYGDGRASQLIARQLELA</sequence>
<accession>A0ABU1D9B5</accession>
<keyword evidence="1 3" id="KW-0413">Isomerase</keyword>
<dbReference type="CDD" id="cd03786">
    <property type="entry name" value="GTB_UDP-GlcNAc_2-Epimerase"/>
    <property type="match status" value="1"/>
</dbReference>
<dbReference type="Proteomes" id="UP001232156">
    <property type="component" value="Unassembled WGS sequence"/>
</dbReference>